<sequence>MDTVVILAAAWLIGALFGAFVAGPALDGIAELAEIFTERTGLSVVWEGRTLTEPNPVRLKKEIWFERRIGPFMAGHWVYRKPGLAVTCGDQTFQRREVVHRWWGVGDRKHGRLLLVKRRYLPTRRPGPDAATAAAAFPSRSNPEADSVGIAIRRPGSEGDRG</sequence>
<accession>A0A9X2IG41</accession>
<gene>
    <name evidence="2" type="ORF">M8330_19560</name>
</gene>
<protein>
    <submittedName>
        <fullName evidence="2">Uncharacterized protein</fullName>
    </submittedName>
</protein>
<evidence type="ECO:0000256" key="1">
    <source>
        <dbReference type="SAM" id="MobiDB-lite"/>
    </source>
</evidence>
<evidence type="ECO:0000313" key="2">
    <source>
        <dbReference type="EMBL" id="MCM0622491.1"/>
    </source>
</evidence>
<name>A0A9X2IG41_9ACTN</name>
<dbReference type="RefSeq" id="WP_250828699.1">
    <property type="nucleotide sequence ID" value="NZ_JAMOIL010000037.1"/>
</dbReference>
<keyword evidence="3" id="KW-1185">Reference proteome</keyword>
<proteinExistence type="predicted"/>
<evidence type="ECO:0000313" key="3">
    <source>
        <dbReference type="Proteomes" id="UP001139485"/>
    </source>
</evidence>
<comment type="caution">
    <text evidence="2">The sequence shown here is derived from an EMBL/GenBank/DDBJ whole genome shotgun (WGS) entry which is preliminary data.</text>
</comment>
<dbReference type="EMBL" id="JAMOIL010000037">
    <property type="protein sequence ID" value="MCM0622491.1"/>
    <property type="molecule type" value="Genomic_DNA"/>
</dbReference>
<dbReference type="Proteomes" id="UP001139485">
    <property type="component" value="Unassembled WGS sequence"/>
</dbReference>
<reference evidence="2" key="1">
    <citation type="submission" date="2022-05" db="EMBL/GenBank/DDBJ databases">
        <authorList>
            <person name="Tuo L."/>
        </authorList>
    </citation>
    <scope>NUCLEOTIDE SEQUENCE</scope>
    <source>
        <strain evidence="2">BSK12Z-4</strain>
    </source>
</reference>
<organism evidence="2 3">
    <name type="scientific">Nocardioides bruguierae</name>
    <dbReference type="NCBI Taxonomy" id="2945102"/>
    <lineage>
        <taxon>Bacteria</taxon>
        <taxon>Bacillati</taxon>
        <taxon>Actinomycetota</taxon>
        <taxon>Actinomycetes</taxon>
        <taxon>Propionibacteriales</taxon>
        <taxon>Nocardioidaceae</taxon>
        <taxon>Nocardioides</taxon>
    </lineage>
</organism>
<feature type="region of interest" description="Disordered" evidence="1">
    <location>
        <begin position="125"/>
        <end position="162"/>
    </location>
</feature>
<dbReference type="AlphaFoldDB" id="A0A9X2IG41"/>